<evidence type="ECO:0000256" key="1">
    <source>
        <dbReference type="SAM" id="MobiDB-lite"/>
    </source>
</evidence>
<accession>A0A0K0DLZ1</accession>
<keyword evidence="2" id="KW-1185">Reference proteome</keyword>
<dbReference type="Proteomes" id="UP000035642">
    <property type="component" value="Unassembled WGS sequence"/>
</dbReference>
<feature type="region of interest" description="Disordered" evidence="1">
    <location>
        <begin position="1"/>
        <end position="78"/>
    </location>
</feature>
<proteinExistence type="predicted"/>
<evidence type="ECO:0000313" key="2">
    <source>
        <dbReference type="Proteomes" id="UP000035642"/>
    </source>
</evidence>
<name>A0A0K0DLZ1_ANGCA</name>
<dbReference type="WBParaSite" id="ACAC_0001266001-mRNA-1">
    <property type="protein sequence ID" value="ACAC_0001266001-mRNA-1"/>
    <property type="gene ID" value="ACAC_0001266001"/>
</dbReference>
<reference evidence="2" key="1">
    <citation type="submission" date="2012-09" db="EMBL/GenBank/DDBJ databases">
        <authorList>
            <person name="Martin A.A."/>
        </authorList>
    </citation>
    <scope>NUCLEOTIDE SEQUENCE</scope>
</reference>
<sequence>MIPDERFSLSVPLTTDEEAEAAPERGVPRPRVTAERRAVRSDTAKQRSPRRPPSGHLRTVHGLPESSMEPVGLDEPPCRPVCVELISANC</sequence>
<feature type="compositionally biased region" description="Basic and acidic residues" evidence="1">
    <location>
        <begin position="22"/>
        <end position="45"/>
    </location>
</feature>
<protein>
    <submittedName>
        <fullName evidence="3">Uncharacterized protein</fullName>
    </submittedName>
</protein>
<evidence type="ECO:0000313" key="3">
    <source>
        <dbReference type="WBParaSite" id="ACAC_0001266001-mRNA-1"/>
    </source>
</evidence>
<organism evidence="2 3">
    <name type="scientific">Angiostrongylus cantonensis</name>
    <name type="common">Rat lungworm</name>
    <dbReference type="NCBI Taxonomy" id="6313"/>
    <lineage>
        <taxon>Eukaryota</taxon>
        <taxon>Metazoa</taxon>
        <taxon>Ecdysozoa</taxon>
        <taxon>Nematoda</taxon>
        <taxon>Chromadorea</taxon>
        <taxon>Rhabditida</taxon>
        <taxon>Rhabditina</taxon>
        <taxon>Rhabditomorpha</taxon>
        <taxon>Strongyloidea</taxon>
        <taxon>Metastrongylidae</taxon>
        <taxon>Angiostrongylus</taxon>
    </lineage>
</organism>
<dbReference type="AlphaFoldDB" id="A0A0K0DLZ1"/>
<reference evidence="3" key="2">
    <citation type="submission" date="2017-02" db="UniProtKB">
        <authorList>
            <consortium name="WormBaseParasite"/>
        </authorList>
    </citation>
    <scope>IDENTIFICATION</scope>
</reference>